<evidence type="ECO:0000256" key="1">
    <source>
        <dbReference type="ARBA" id="ARBA00004141"/>
    </source>
</evidence>
<dbReference type="InterPro" id="IPR027469">
    <property type="entry name" value="Cation_efflux_TMD_sf"/>
</dbReference>
<evidence type="ECO:0000313" key="10">
    <source>
        <dbReference type="EMBL" id="TGN19634.1"/>
    </source>
</evidence>
<dbReference type="PANTHER" id="PTHR45820">
    <property type="entry name" value="FI23527P1"/>
    <property type="match status" value="1"/>
</dbReference>
<dbReference type="GO" id="GO:0016020">
    <property type="term" value="C:membrane"/>
    <property type="evidence" value="ECO:0007669"/>
    <property type="project" value="UniProtKB-SubCell"/>
</dbReference>
<evidence type="ECO:0000256" key="8">
    <source>
        <dbReference type="SAM" id="Phobius"/>
    </source>
</evidence>
<feature type="domain" description="Cation efflux protein transmembrane" evidence="9">
    <location>
        <begin position="32"/>
        <end position="213"/>
    </location>
</feature>
<dbReference type="NCBIfam" id="TIGR01297">
    <property type="entry name" value="CDF"/>
    <property type="match status" value="1"/>
</dbReference>
<dbReference type="OrthoDB" id="9809646at2"/>
<dbReference type="GO" id="GO:0005385">
    <property type="term" value="F:zinc ion transmembrane transporter activity"/>
    <property type="evidence" value="ECO:0007669"/>
    <property type="project" value="TreeGrafter"/>
</dbReference>
<evidence type="ECO:0000256" key="6">
    <source>
        <dbReference type="ARBA" id="ARBA00023136"/>
    </source>
</evidence>
<feature type="region of interest" description="Disordered" evidence="7">
    <location>
        <begin position="1"/>
        <end position="25"/>
    </location>
</feature>
<dbReference type="EMBL" id="RQHW01000028">
    <property type="protein sequence ID" value="TGN19634.1"/>
    <property type="molecule type" value="Genomic_DNA"/>
</dbReference>
<evidence type="ECO:0000256" key="4">
    <source>
        <dbReference type="ARBA" id="ARBA00022833"/>
    </source>
</evidence>
<feature type="transmembrane region" description="Helical" evidence="8">
    <location>
        <begin position="98"/>
        <end position="120"/>
    </location>
</feature>
<evidence type="ECO:0000256" key="2">
    <source>
        <dbReference type="ARBA" id="ARBA00008873"/>
    </source>
</evidence>
<dbReference type="Pfam" id="PF01545">
    <property type="entry name" value="Cation_efflux"/>
    <property type="match status" value="1"/>
</dbReference>
<dbReference type="GO" id="GO:0006882">
    <property type="term" value="P:intracellular zinc ion homeostasis"/>
    <property type="evidence" value="ECO:0007669"/>
    <property type="project" value="TreeGrafter"/>
</dbReference>
<dbReference type="PANTHER" id="PTHR45820:SF4">
    <property type="entry name" value="ZINC TRANSPORTER 63C, ISOFORM F"/>
    <property type="match status" value="1"/>
</dbReference>
<keyword evidence="3 8" id="KW-0812">Transmembrane</keyword>
<keyword evidence="11" id="KW-1185">Reference proteome</keyword>
<evidence type="ECO:0000256" key="5">
    <source>
        <dbReference type="ARBA" id="ARBA00022989"/>
    </source>
</evidence>
<evidence type="ECO:0000256" key="3">
    <source>
        <dbReference type="ARBA" id="ARBA00022692"/>
    </source>
</evidence>
<dbReference type="InterPro" id="IPR002524">
    <property type="entry name" value="Cation_efflux"/>
</dbReference>
<dbReference type="SUPFAM" id="SSF161111">
    <property type="entry name" value="Cation efflux protein transmembrane domain-like"/>
    <property type="match status" value="1"/>
</dbReference>
<proteinExistence type="inferred from homology"/>
<evidence type="ECO:0000259" key="9">
    <source>
        <dbReference type="Pfam" id="PF01545"/>
    </source>
</evidence>
<protein>
    <submittedName>
        <fullName evidence="10">Cation transporter</fullName>
    </submittedName>
</protein>
<dbReference type="InterPro" id="IPR058533">
    <property type="entry name" value="Cation_efflux_TM"/>
</dbReference>
<dbReference type="Proteomes" id="UP000298058">
    <property type="component" value="Unassembled WGS sequence"/>
</dbReference>
<keyword evidence="4" id="KW-0862">Zinc</keyword>
<evidence type="ECO:0000313" key="11">
    <source>
        <dbReference type="Proteomes" id="UP000298058"/>
    </source>
</evidence>
<feature type="transmembrane region" description="Helical" evidence="8">
    <location>
        <begin position="171"/>
        <end position="192"/>
    </location>
</feature>
<dbReference type="Gene3D" id="1.20.1510.10">
    <property type="entry name" value="Cation efflux protein transmembrane domain"/>
    <property type="match status" value="1"/>
</dbReference>
<comment type="subcellular location">
    <subcellularLocation>
        <location evidence="1">Membrane</location>
        <topology evidence="1">Multi-pass membrane protein</topology>
    </subcellularLocation>
</comment>
<keyword evidence="5 8" id="KW-1133">Transmembrane helix</keyword>
<keyword evidence="6 8" id="KW-0472">Membrane</keyword>
<gene>
    <name evidence="10" type="ORF">EHS15_07570</name>
</gene>
<reference evidence="10" key="1">
    <citation type="journal article" date="2019" name="PLoS Negl. Trop. Dis.">
        <title>Revisiting the worldwide diversity of Leptospira species in the environment.</title>
        <authorList>
            <person name="Vincent A.T."/>
            <person name="Schiettekatte O."/>
            <person name="Bourhy P."/>
            <person name="Veyrier F.J."/>
            <person name="Picardeau M."/>
        </authorList>
    </citation>
    <scope>NUCLEOTIDE SEQUENCE [LARGE SCALE GENOMIC DNA]</scope>
    <source>
        <strain evidence="10">201300427</strain>
    </source>
</reference>
<feature type="transmembrane region" description="Helical" evidence="8">
    <location>
        <begin position="31"/>
        <end position="51"/>
    </location>
</feature>
<sequence length="303" mass="34417">MHDHSHHSHDHKDSDHHHHHSHKTPEGTKNIAIAFCMNASFTIIELVGGLWTNSTAIVSDAFHDLGDSFALGFAYFLERKSNKGKNENLSYGYKRFSLLSAFLTSSILIVSSVALIYHSIFKFLEPEPVNDQGVFFLALFGILINGIGFMRLKSNSGWNERAVKLHFLEDVLGWVAVLVMSIVLYFKDWFWLDPLLSIGINLFVLSRALPNLFQIGKIFLQYVPQGLSLHKIEEEITSLKGVESISDSHLWSLDGEIHVFTAHISFDGLTKDEFSETKQKVKSLLNDYGIQKITLEWEEKRGK</sequence>
<name>A0A4R9LZ09_9LEPT</name>
<feature type="transmembrane region" description="Helical" evidence="8">
    <location>
        <begin position="132"/>
        <end position="150"/>
    </location>
</feature>
<accession>A0A4R9LZ09</accession>
<evidence type="ECO:0000256" key="7">
    <source>
        <dbReference type="SAM" id="MobiDB-lite"/>
    </source>
</evidence>
<comment type="similarity">
    <text evidence="2">Belongs to the cation diffusion facilitator (CDF) transporter (TC 2.A.4) family. SLC30A subfamily.</text>
</comment>
<dbReference type="RefSeq" id="WP_135759950.1">
    <property type="nucleotide sequence ID" value="NZ_RQHW01000028.1"/>
</dbReference>
<comment type="caution">
    <text evidence="10">The sequence shown here is derived from an EMBL/GenBank/DDBJ whole genome shotgun (WGS) entry which is preliminary data.</text>
</comment>
<organism evidence="10 11">
    <name type="scientific">Leptospira idonii</name>
    <dbReference type="NCBI Taxonomy" id="1193500"/>
    <lineage>
        <taxon>Bacteria</taxon>
        <taxon>Pseudomonadati</taxon>
        <taxon>Spirochaetota</taxon>
        <taxon>Spirochaetia</taxon>
        <taxon>Leptospirales</taxon>
        <taxon>Leptospiraceae</taxon>
        <taxon>Leptospira</taxon>
    </lineage>
</organism>
<dbReference type="AlphaFoldDB" id="A0A4R9LZ09"/>